<evidence type="ECO:0000256" key="1">
    <source>
        <dbReference type="SAM" id="MobiDB-lite"/>
    </source>
</evidence>
<feature type="compositionally biased region" description="Basic and acidic residues" evidence="1">
    <location>
        <begin position="54"/>
        <end position="67"/>
    </location>
</feature>
<feature type="compositionally biased region" description="Basic residues" evidence="1">
    <location>
        <begin position="118"/>
        <end position="132"/>
    </location>
</feature>
<proteinExistence type="predicted"/>
<dbReference type="Proteomes" id="UP001175000">
    <property type="component" value="Unassembled WGS sequence"/>
</dbReference>
<name>A0AA39WYW2_9PEZI</name>
<accession>A0AA39WYW2</accession>
<dbReference type="EMBL" id="JAULSU010000003">
    <property type="protein sequence ID" value="KAK0624145.1"/>
    <property type="molecule type" value="Genomic_DNA"/>
</dbReference>
<comment type="caution">
    <text evidence="2">The sequence shown here is derived from an EMBL/GenBank/DDBJ whole genome shotgun (WGS) entry which is preliminary data.</text>
</comment>
<evidence type="ECO:0000313" key="3">
    <source>
        <dbReference type="Proteomes" id="UP001175000"/>
    </source>
</evidence>
<keyword evidence="3" id="KW-1185">Reference proteome</keyword>
<sequence>MTSDKFTAFLNKRGTDSAQIKSAAYLLSWEFFKRREQLGLSVESVDFRDDLVMLKKRDRSETPKEEVDPAVQEEEEAESRKFRESMEDYVKERKLIQQLQEEELAALKESQAGAARAPRARKVQTAKSKKKGTSADAEGLAPEVTPLGEASSTRINKRPSDDGDRGQTKRVTCSSARAEANRLG</sequence>
<organism evidence="2 3">
    <name type="scientific">Immersiella caudata</name>
    <dbReference type="NCBI Taxonomy" id="314043"/>
    <lineage>
        <taxon>Eukaryota</taxon>
        <taxon>Fungi</taxon>
        <taxon>Dikarya</taxon>
        <taxon>Ascomycota</taxon>
        <taxon>Pezizomycotina</taxon>
        <taxon>Sordariomycetes</taxon>
        <taxon>Sordariomycetidae</taxon>
        <taxon>Sordariales</taxon>
        <taxon>Lasiosphaeriaceae</taxon>
        <taxon>Immersiella</taxon>
    </lineage>
</organism>
<feature type="region of interest" description="Disordered" evidence="1">
    <location>
        <begin position="54"/>
        <end position="84"/>
    </location>
</feature>
<feature type="region of interest" description="Disordered" evidence="1">
    <location>
        <begin position="109"/>
        <end position="184"/>
    </location>
</feature>
<feature type="compositionally biased region" description="Basic and acidic residues" evidence="1">
    <location>
        <begin position="158"/>
        <end position="167"/>
    </location>
</feature>
<protein>
    <submittedName>
        <fullName evidence="2">Uncharacterized protein</fullName>
    </submittedName>
</protein>
<reference evidence="2" key="1">
    <citation type="submission" date="2023-06" db="EMBL/GenBank/DDBJ databases">
        <title>Genome-scale phylogeny and comparative genomics of the fungal order Sordariales.</title>
        <authorList>
            <consortium name="Lawrence Berkeley National Laboratory"/>
            <person name="Hensen N."/>
            <person name="Bonometti L."/>
            <person name="Westerberg I."/>
            <person name="Brannstrom I.O."/>
            <person name="Guillou S."/>
            <person name="Cros-Aarteil S."/>
            <person name="Calhoun S."/>
            <person name="Haridas S."/>
            <person name="Kuo A."/>
            <person name="Mondo S."/>
            <person name="Pangilinan J."/>
            <person name="Riley R."/>
            <person name="Labutti K."/>
            <person name="Andreopoulos B."/>
            <person name="Lipzen A."/>
            <person name="Chen C."/>
            <person name="Yanf M."/>
            <person name="Daum C."/>
            <person name="Ng V."/>
            <person name="Clum A."/>
            <person name="Steindorff A."/>
            <person name="Ohm R."/>
            <person name="Martin F."/>
            <person name="Silar P."/>
            <person name="Natvig D."/>
            <person name="Lalanne C."/>
            <person name="Gautier V."/>
            <person name="Ament-Velasquez S.L."/>
            <person name="Kruys A."/>
            <person name="Hutchinson M.I."/>
            <person name="Powell A.J."/>
            <person name="Barry K."/>
            <person name="Miller A.N."/>
            <person name="Grigoriev I.V."/>
            <person name="Debuchy R."/>
            <person name="Gladieux P."/>
            <person name="Thoren M.H."/>
            <person name="Johannesson H."/>
        </authorList>
    </citation>
    <scope>NUCLEOTIDE SEQUENCE</scope>
    <source>
        <strain evidence="2">CBS 606.72</strain>
    </source>
</reference>
<dbReference type="AlphaFoldDB" id="A0AA39WYW2"/>
<gene>
    <name evidence="2" type="ORF">B0T14DRAFT_565442</name>
</gene>
<evidence type="ECO:0000313" key="2">
    <source>
        <dbReference type="EMBL" id="KAK0624145.1"/>
    </source>
</evidence>